<comment type="caution">
    <text evidence="2">The sequence shown here is derived from an EMBL/GenBank/DDBJ whole genome shotgun (WGS) entry which is preliminary data.</text>
</comment>
<dbReference type="RefSeq" id="WP_346760654.1">
    <property type="nucleotide sequence ID" value="NZ_JAUJEB010000006.1"/>
</dbReference>
<reference evidence="2" key="1">
    <citation type="submission" date="2023-06" db="EMBL/GenBank/DDBJ databases">
        <title>Genomic of Agaribacillus aureum.</title>
        <authorList>
            <person name="Wang G."/>
        </authorList>
    </citation>
    <scope>NUCLEOTIDE SEQUENCE</scope>
    <source>
        <strain evidence="2">BMA12</strain>
    </source>
</reference>
<dbReference type="PANTHER" id="PTHR12151:SF25">
    <property type="entry name" value="LINALOOL DEHYDRATASE_ISOMERASE DOMAIN-CONTAINING PROTEIN"/>
    <property type="match status" value="1"/>
</dbReference>
<name>A0ABT8LC23_9BACT</name>
<dbReference type="Gene3D" id="3.40.30.10">
    <property type="entry name" value="Glutaredoxin"/>
    <property type="match status" value="1"/>
</dbReference>
<dbReference type="EMBL" id="JAUJEB010000006">
    <property type="protein sequence ID" value="MDN5215319.1"/>
    <property type="molecule type" value="Genomic_DNA"/>
</dbReference>
<dbReference type="InterPro" id="IPR036249">
    <property type="entry name" value="Thioredoxin-like_sf"/>
</dbReference>
<evidence type="ECO:0000256" key="1">
    <source>
        <dbReference type="ARBA" id="ARBA00010996"/>
    </source>
</evidence>
<dbReference type="Pfam" id="PF02630">
    <property type="entry name" value="SCO1-SenC"/>
    <property type="match status" value="1"/>
</dbReference>
<evidence type="ECO:0000313" key="2">
    <source>
        <dbReference type="EMBL" id="MDN5215319.1"/>
    </source>
</evidence>
<dbReference type="PROSITE" id="PS51257">
    <property type="entry name" value="PROKAR_LIPOPROTEIN"/>
    <property type="match status" value="1"/>
</dbReference>
<dbReference type="InterPro" id="IPR003782">
    <property type="entry name" value="SCO1/SenC"/>
</dbReference>
<dbReference type="Proteomes" id="UP001172083">
    <property type="component" value="Unassembled WGS sequence"/>
</dbReference>
<comment type="similarity">
    <text evidence="1">Belongs to the SCO1/2 family.</text>
</comment>
<dbReference type="SUPFAM" id="SSF52833">
    <property type="entry name" value="Thioredoxin-like"/>
    <property type="match status" value="1"/>
</dbReference>
<dbReference type="CDD" id="cd02968">
    <property type="entry name" value="SCO"/>
    <property type="match status" value="1"/>
</dbReference>
<gene>
    <name evidence="2" type="ORF">QQ020_24785</name>
</gene>
<keyword evidence="3" id="KW-1185">Reference proteome</keyword>
<accession>A0ABT8LC23</accession>
<dbReference type="PANTHER" id="PTHR12151">
    <property type="entry name" value="ELECTRON TRANSPORT PROTIN SCO1/SENC FAMILY MEMBER"/>
    <property type="match status" value="1"/>
</dbReference>
<sequence length="229" mass="26714">MNTKLFQIGKMSKAFVFIVFLISCAYKQETILPFYNSPDFTPEWIGKDDSRFGDIHQIGAFRFMNQSGEFVDNKTFDGRIYITDFFFTTCPGICPKMTNNLSTIQEVFRHDDDVLILSHSVTPWADTVGQLQTYARLNEIDPKKWHLVTGDADKIYEMARKYYFAERSEGYNKSSDEFLHTENFLLIDHQRRIRGIYNGTLAVEMDRLMADIRTLKKELATEVFSKRCT</sequence>
<organism evidence="2 3">
    <name type="scientific">Agaribacillus aureus</name>
    <dbReference type="NCBI Taxonomy" id="3051825"/>
    <lineage>
        <taxon>Bacteria</taxon>
        <taxon>Pseudomonadati</taxon>
        <taxon>Bacteroidota</taxon>
        <taxon>Cytophagia</taxon>
        <taxon>Cytophagales</taxon>
        <taxon>Splendidivirgaceae</taxon>
        <taxon>Agaribacillus</taxon>
    </lineage>
</organism>
<evidence type="ECO:0000313" key="3">
    <source>
        <dbReference type="Proteomes" id="UP001172083"/>
    </source>
</evidence>
<proteinExistence type="inferred from homology"/>
<protein>
    <submittedName>
        <fullName evidence="2">SCO family protein</fullName>
    </submittedName>
</protein>